<keyword evidence="3" id="KW-1185">Reference proteome</keyword>
<dbReference type="Pfam" id="PF13560">
    <property type="entry name" value="HTH_31"/>
    <property type="match status" value="1"/>
</dbReference>
<accession>A0ABV2WWT2</accession>
<dbReference type="EMBL" id="JBEYBF010000023">
    <property type="protein sequence ID" value="MEU1955350.1"/>
    <property type="molecule type" value="Genomic_DNA"/>
</dbReference>
<dbReference type="PANTHER" id="PTHR35010:SF2">
    <property type="entry name" value="BLL4672 PROTEIN"/>
    <property type="match status" value="1"/>
</dbReference>
<gene>
    <name evidence="2" type="ORF">ABZ510_26235</name>
</gene>
<dbReference type="InterPro" id="IPR001387">
    <property type="entry name" value="Cro/C1-type_HTH"/>
</dbReference>
<dbReference type="PANTHER" id="PTHR35010">
    <property type="entry name" value="BLL4672 PROTEIN-RELATED"/>
    <property type="match status" value="1"/>
</dbReference>
<dbReference type="RefSeq" id="WP_356958588.1">
    <property type="nucleotide sequence ID" value="NZ_JBEYBD010000014.1"/>
</dbReference>
<evidence type="ECO:0000313" key="3">
    <source>
        <dbReference type="Proteomes" id="UP001550628"/>
    </source>
</evidence>
<dbReference type="PROSITE" id="PS50943">
    <property type="entry name" value="HTH_CROC1"/>
    <property type="match status" value="1"/>
</dbReference>
<protein>
    <submittedName>
        <fullName evidence="2">Helix-turn-helix transcriptional regulator</fullName>
    </submittedName>
</protein>
<feature type="domain" description="HTH cro/C1-type" evidence="1">
    <location>
        <begin position="34"/>
        <end position="81"/>
    </location>
</feature>
<dbReference type="SUPFAM" id="SSF47413">
    <property type="entry name" value="lambda repressor-like DNA-binding domains"/>
    <property type="match status" value="1"/>
</dbReference>
<sequence length="296" mass="33580">MDRRELADFLRRRREQLTTEAVGLPPGTRRRTPGLRRDEVAQLAGISTDYYTRLEQARGPRPSTQVLAALTRALRCTADERDHIYLLCEHALPGGSRTDKHVGPGLMHVLAKLDDIPAVVITDLGECLVQNRMHTLLFGDQAEQRGWNRFYAWRWFTEPEARAIAPLRDTEGLARRQVADLRATAARRPKDPDVIEFIGALRANSPEFERLWNEHEVAVRHSDTKSAVHPELGVIDMFCETMLTPNATQRLLIYWPLPGTDAAEKMELLRVIGTQRLNAPERPPYSRPAEVNDISA</sequence>
<name>A0ABV2WWT2_9NOCA</name>
<organism evidence="2 3">
    <name type="scientific">Nocardia rhamnosiphila</name>
    <dbReference type="NCBI Taxonomy" id="426716"/>
    <lineage>
        <taxon>Bacteria</taxon>
        <taxon>Bacillati</taxon>
        <taxon>Actinomycetota</taxon>
        <taxon>Actinomycetes</taxon>
        <taxon>Mycobacteriales</taxon>
        <taxon>Nocardiaceae</taxon>
        <taxon>Nocardia</taxon>
    </lineage>
</organism>
<dbReference type="Gene3D" id="3.30.450.180">
    <property type="match status" value="1"/>
</dbReference>
<comment type="caution">
    <text evidence="2">The sequence shown here is derived from an EMBL/GenBank/DDBJ whole genome shotgun (WGS) entry which is preliminary data.</text>
</comment>
<dbReference type="Gene3D" id="1.10.260.40">
    <property type="entry name" value="lambda repressor-like DNA-binding domains"/>
    <property type="match status" value="1"/>
</dbReference>
<dbReference type="InterPro" id="IPR010982">
    <property type="entry name" value="Lambda_DNA-bd_dom_sf"/>
</dbReference>
<evidence type="ECO:0000259" key="1">
    <source>
        <dbReference type="PROSITE" id="PS50943"/>
    </source>
</evidence>
<dbReference type="CDD" id="cd00093">
    <property type="entry name" value="HTH_XRE"/>
    <property type="match status" value="1"/>
</dbReference>
<dbReference type="Pfam" id="PF17765">
    <property type="entry name" value="MLTR_LBD"/>
    <property type="match status" value="1"/>
</dbReference>
<dbReference type="SMART" id="SM00530">
    <property type="entry name" value="HTH_XRE"/>
    <property type="match status" value="1"/>
</dbReference>
<evidence type="ECO:0000313" key="2">
    <source>
        <dbReference type="EMBL" id="MEU1955350.1"/>
    </source>
</evidence>
<reference evidence="2 3" key="1">
    <citation type="submission" date="2024-06" db="EMBL/GenBank/DDBJ databases">
        <title>The Natural Products Discovery Center: Release of the First 8490 Sequenced Strains for Exploring Actinobacteria Biosynthetic Diversity.</title>
        <authorList>
            <person name="Kalkreuter E."/>
            <person name="Kautsar S.A."/>
            <person name="Yang D."/>
            <person name="Bader C.D."/>
            <person name="Teijaro C.N."/>
            <person name="Fluegel L."/>
            <person name="Davis C.M."/>
            <person name="Simpson J.R."/>
            <person name="Lauterbach L."/>
            <person name="Steele A.D."/>
            <person name="Gui C."/>
            <person name="Meng S."/>
            <person name="Li G."/>
            <person name="Viehrig K."/>
            <person name="Ye F."/>
            <person name="Su P."/>
            <person name="Kiefer A.F."/>
            <person name="Nichols A."/>
            <person name="Cepeda A.J."/>
            <person name="Yan W."/>
            <person name="Fan B."/>
            <person name="Jiang Y."/>
            <person name="Adhikari A."/>
            <person name="Zheng C.-J."/>
            <person name="Schuster L."/>
            <person name="Cowan T.M."/>
            <person name="Smanski M.J."/>
            <person name="Chevrette M.G."/>
            <person name="De Carvalho L.P.S."/>
            <person name="Shen B."/>
        </authorList>
    </citation>
    <scope>NUCLEOTIDE SEQUENCE [LARGE SCALE GENOMIC DNA]</scope>
    <source>
        <strain evidence="2 3">NPDC019708</strain>
    </source>
</reference>
<dbReference type="Proteomes" id="UP001550628">
    <property type="component" value="Unassembled WGS sequence"/>
</dbReference>
<proteinExistence type="predicted"/>
<dbReference type="InterPro" id="IPR041413">
    <property type="entry name" value="MLTR_LBD"/>
</dbReference>